<dbReference type="NCBIfam" id="TIGR01845">
    <property type="entry name" value="outer_NodT"/>
    <property type="match status" value="1"/>
</dbReference>
<dbReference type="EMBL" id="CP162602">
    <property type="protein sequence ID" value="XDK26758.1"/>
    <property type="molecule type" value="Genomic_DNA"/>
</dbReference>
<evidence type="ECO:0000256" key="3">
    <source>
        <dbReference type="SAM" id="MobiDB-lite"/>
    </source>
</evidence>
<evidence type="ECO:0000256" key="1">
    <source>
        <dbReference type="ARBA" id="ARBA00007613"/>
    </source>
</evidence>
<geneLocation type="plasmid" evidence="4">
    <name>p-HB236076</name>
</geneLocation>
<dbReference type="InterPro" id="IPR010131">
    <property type="entry name" value="MdtP/NodT-like"/>
</dbReference>
<keyword evidence="2" id="KW-0564">Palmitate</keyword>
<dbReference type="Pfam" id="PF02321">
    <property type="entry name" value="OEP"/>
    <property type="match status" value="2"/>
</dbReference>
<organism evidence="4">
    <name type="scientific">Vibrio sp. HB236076</name>
    <dbReference type="NCBI Taxonomy" id="3232307"/>
    <lineage>
        <taxon>Bacteria</taxon>
        <taxon>Pseudomonadati</taxon>
        <taxon>Pseudomonadota</taxon>
        <taxon>Gammaproteobacteria</taxon>
        <taxon>Vibrionales</taxon>
        <taxon>Vibrionaceae</taxon>
        <taxon>Vibrio</taxon>
    </lineage>
</organism>
<name>A0AB39HHY3_9VIBR</name>
<keyword evidence="4" id="KW-0614">Plasmid</keyword>
<accession>A0AB39HHY3</accession>
<proteinExistence type="inferred from homology"/>
<feature type="region of interest" description="Disordered" evidence="3">
    <location>
        <begin position="104"/>
        <end position="123"/>
    </location>
</feature>
<reference evidence="4" key="1">
    <citation type="submission" date="2024-07" db="EMBL/GenBank/DDBJ databases">
        <title>Genome Analysis of a Potential Novel Vibrio Species Secreting pH- and Thermo-stable Alginate Lyase and its Application in Producing Alginate Oligosaccharides.</title>
        <authorList>
            <person name="Huang H."/>
            <person name="Bao K."/>
        </authorList>
    </citation>
    <scope>NUCLEOTIDE SEQUENCE</scope>
    <source>
        <strain evidence="4">HB236076</strain>
        <plasmid evidence="4">p-HB236076</plasmid>
    </source>
</reference>
<evidence type="ECO:0000256" key="2">
    <source>
        <dbReference type="RuleBase" id="RU362097"/>
    </source>
</evidence>
<dbReference type="PANTHER" id="PTHR30203:SF32">
    <property type="entry name" value="CATION EFFLUX SYSTEM PROTEIN CUSC"/>
    <property type="match status" value="1"/>
</dbReference>
<keyword evidence="2" id="KW-1134">Transmembrane beta strand</keyword>
<dbReference type="InterPro" id="IPR003423">
    <property type="entry name" value="OMP_efflux"/>
</dbReference>
<gene>
    <name evidence="4" type="ORF">AB0763_17200</name>
</gene>
<dbReference type="PANTHER" id="PTHR30203">
    <property type="entry name" value="OUTER MEMBRANE CATION EFFLUX PROTEIN"/>
    <property type="match status" value="1"/>
</dbReference>
<keyword evidence="2" id="KW-0812">Transmembrane</keyword>
<dbReference type="AlphaFoldDB" id="A0AB39HHY3"/>
<dbReference type="RefSeq" id="WP_306099673.1">
    <property type="nucleotide sequence ID" value="NZ_CP162602.1"/>
</dbReference>
<dbReference type="GO" id="GO:0015562">
    <property type="term" value="F:efflux transmembrane transporter activity"/>
    <property type="evidence" value="ECO:0007669"/>
    <property type="project" value="InterPro"/>
</dbReference>
<keyword evidence="2" id="KW-0449">Lipoprotein</keyword>
<comment type="subcellular location">
    <subcellularLocation>
        <location evidence="2">Cell outer membrane</location>
        <topology evidence="2">Lipid-anchor</topology>
    </subcellularLocation>
</comment>
<keyword evidence="2" id="KW-0472">Membrane</keyword>
<evidence type="ECO:0000313" key="4">
    <source>
        <dbReference type="EMBL" id="XDK26758.1"/>
    </source>
</evidence>
<dbReference type="Gene3D" id="2.20.200.10">
    <property type="entry name" value="Outer membrane efflux proteins (OEP)"/>
    <property type="match status" value="1"/>
</dbReference>
<dbReference type="KEGG" id="vih:AB0763_17200"/>
<dbReference type="SUPFAM" id="SSF56954">
    <property type="entry name" value="Outer membrane efflux proteins (OEP)"/>
    <property type="match status" value="1"/>
</dbReference>
<feature type="compositionally biased region" description="Polar residues" evidence="3">
    <location>
        <begin position="104"/>
        <end position="114"/>
    </location>
</feature>
<protein>
    <submittedName>
        <fullName evidence="4">Efflux transporter outer membrane subunit</fullName>
    </submittedName>
</protein>
<dbReference type="Gene3D" id="1.20.1600.10">
    <property type="entry name" value="Outer membrane efflux proteins (OEP)"/>
    <property type="match status" value="1"/>
</dbReference>
<sequence length="462" mass="51048">MKPFQTLRGSVISFCLLALWGCTSTSDESFKAPKAQVPQNWSHALPITADNTPWWQTFQDPELNRLVERVLKSNNDLASATLALQKARLEAGLAEDDLNPQLASSTTASKQKNLSTGTTTDSFSTSLSVSYEVDLWGKLSADTDAYVWAAKASEENRESIAQSLIATTATLYWQVGYLSELVSLNEQNIQAAQTTLELTEKQYQYGSVSQLDVIEARRTLASLQASQTSDQQDLTEAKNALALLFNQAPNPDMTAISRLPQGPLPEIDAGIPAELLQRRPDVRSALATLRSKIASQQATEASYFPSLTLTSTLGTSSSALEDLLRNPIGTLGAGLTLPFLQWNEMKIQEQIADINVKSAIIDYRQTLYSAFQDVENALSARQQYQEQYTYLTTQYQAALAAETIYQSRYQYGSASLIDWLDAQEDRRDVEADLLENRYNQYQTQATLYQALGDAPPIASTSQ</sequence>
<dbReference type="GO" id="GO:0009279">
    <property type="term" value="C:cell outer membrane"/>
    <property type="evidence" value="ECO:0007669"/>
    <property type="project" value="UniProtKB-SubCell"/>
</dbReference>
<comment type="similarity">
    <text evidence="1 2">Belongs to the outer membrane factor (OMF) (TC 1.B.17) family.</text>
</comment>